<dbReference type="Gramene" id="OQU87460">
    <property type="protein sequence ID" value="OQU87460"/>
    <property type="gene ID" value="SORBI_3003G283750"/>
</dbReference>
<dbReference type="EMBL" id="CM000762">
    <property type="protein sequence ID" value="OQU87460.1"/>
    <property type="molecule type" value="Genomic_DNA"/>
</dbReference>
<name>A0A1W0VZB6_SORBI</name>
<sequence length="144" mass="16253">MHSSVFPFIEIVGLTFLDSTEFIFFEMNLIFLKMMDFISMLTRRFFIQAEEDGVDCMLVSLEQVDASRACEVFCNGGNGAELRFESPGTVGARDVLEVSAMVFDDPLFIGFCLFLATHSLCNRVVLPRASLFGLCLVIFKIQFF</sequence>
<protein>
    <submittedName>
        <fullName evidence="1">Uncharacterized protein</fullName>
    </submittedName>
</protein>
<dbReference type="Gramene" id="OQU87459">
    <property type="protein sequence ID" value="OQU87459"/>
    <property type="gene ID" value="SORBI_3003G283750"/>
</dbReference>
<dbReference type="AlphaFoldDB" id="A0A1W0VZB6"/>
<accession>A0A1W0VZB6</accession>
<keyword evidence="2" id="KW-1185">Reference proteome</keyword>
<dbReference type="EMBL" id="CM000762">
    <property type="protein sequence ID" value="OQU87459.1"/>
    <property type="molecule type" value="Genomic_DNA"/>
</dbReference>
<dbReference type="Proteomes" id="UP000000768">
    <property type="component" value="Chromosome 3"/>
</dbReference>
<proteinExistence type="predicted"/>
<gene>
    <name evidence="1" type="ORF">SORBI_3003G283750</name>
</gene>
<reference evidence="2" key="3">
    <citation type="journal article" date="2018" name="Plant J.">
        <title>The Sorghum bicolor reference genome: improved assembly, gene annotations, a transcriptome atlas, and signatures of genome organization.</title>
        <authorList>
            <person name="McCormick R.F."/>
            <person name="Truong S.K."/>
            <person name="Sreedasyam A."/>
            <person name="Jenkins J."/>
            <person name="Shu S."/>
            <person name="Sims D."/>
            <person name="Kennedy M."/>
            <person name="Amirebrahimi M."/>
            <person name="Weers B.D."/>
            <person name="McKinley B."/>
            <person name="Mattison A."/>
            <person name="Morishige D.T."/>
            <person name="Grimwood J."/>
            <person name="Schmutz J."/>
            <person name="Mullet J.E."/>
        </authorList>
    </citation>
    <scope>NUCLEOTIDE SEQUENCE [LARGE SCALE GENOMIC DNA]</scope>
    <source>
        <strain evidence="2">cv. BTx623</strain>
    </source>
</reference>
<reference evidence="1 2" key="1">
    <citation type="journal article" date="2009" name="Nature">
        <title>The Sorghum bicolor genome and the diversification of grasses.</title>
        <authorList>
            <person name="Paterson A.H."/>
            <person name="Bowers J.E."/>
            <person name="Bruggmann R."/>
            <person name="Dubchak I."/>
            <person name="Grimwood J."/>
            <person name="Gundlach H."/>
            <person name="Haberer G."/>
            <person name="Hellsten U."/>
            <person name="Mitros T."/>
            <person name="Poliakov A."/>
            <person name="Schmutz J."/>
            <person name="Spannagl M."/>
            <person name="Tang H."/>
            <person name="Wang X."/>
            <person name="Wicker T."/>
            <person name="Bharti A.K."/>
            <person name="Chapman J."/>
            <person name="Feltus F.A."/>
            <person name="Gowik U."/>
            <person name="Grigoriev I.V."/>
            <person name="Lyons E."/>
            <person name="Maher C.A."/>
            <person name="Martis M."/>
            <person name="Narechania A."/>
            <person name="Otillar R.P."/>
            <person name="Penning B.W."/>
            <person name="Salamov A.A."/>
            <person name="Wang Y."/>
            <person name="Zhang L."/>
            <person name="Carpita N.C."/>
            <person name="Freeling M."/>
            <person name="Gingle A.R."/>
            <person name="Hash C.T."/>
            <person name="Keller B."/>
            <person name="Klein P."/>
            <person name="Kresovich S."/>
            <person name="McCann M.C."/>
            <person name="Ming R."/>
            <person name="Peterson D.G."/>
            <person name="Mehboob-ur-Rahman"/>
            <person name="Ware D."/>
            <person name="Westhoff P."/>
            <person name="Mayer K.F."/>
            <person name="Messing J."/>
            <person name="Rokhsar D.S."/>
        </authorList>
    </citation>
    <scope>NUCLEOTIDE SEQUENCE [LARGE SCALE GENOMIC DNA]</scope>
    <source>
        <strain evidence="2">cv. BTx623</strain>
    </source>
</reference>
<dbReference type="InParanoid" id="A0A1W0VZB6"/>
<evidence type="ECO:0000313" key="2">
    <source>
        <dbReference type="Proteomes" id="UP000000768"/>
    </source>
</evidence>
<evidence type="ECO:0000313" key="1">
    <source>
        <dbReference type="EMBL" id="OQU87459.1"/>
    </source>
</evidence>
<organism evidence="1 2">
    <name type="scientific">Sorghum bicolor</name>
    <name type="common">Sorghum</name>
    <name type="synonym">Sorghum vulgare</name>
    <dbReference type="NCBI Taxonomy" id="4558"/>
    <lineage>
        <taxon>Eukaryota</taxon>
        <taxon>Viridiplantae</taxon>
        <taxon>Streptophyta</taxon>
        <taxon>Embryophyta</taxon>
        <taxon>Tracheophyta</taxon>
        <taxon>Spermatophyta</taxon>
        <taxon>Magnoliopsida</taxon>
        <taxon>Liliopsida</taxon>
        <taxon>Poales</taxon>
        <taxon>Poaceae</taxon>
        <taxon>PACMAD clade</taxon>
        <taxon>Panicoideae</taxon>
        <taxon>Andropogonodae</taxon>
        <taxon>Andropogoneae</taxon>
        <taxon>Sorghinae</taxon>
        <taxon>Sorghum</taxon>
    </lineage>
</organism>
<reference evidence="1" key="2">
    <citation type="submission" date="2017-02" db="EMBL/GenBank/DDBJ databases">
        <title>WGS assembly of Sorghum bicolor.</title>
        <authorList>
            <person name="Paterson A."/>
            <person name="Mullet J."/>
            <person name="Bowers J."/>
            <person name="Bruggmann R."/>
            <person name="Dubchak I."/>
            <person name="Grimwood J."/>
            <person name="Gundlach H."/>
            <person name="Haberer G."/>
            <person name="Hellsten U."/>
            <person name="Mitros T."/>
            <person name="Poliakov A."/>
            <person name="Schmutz J."/>
            <person name="Spannagl M."/>
            <person name="Tang H."/>
            <person name="Wang X."/>
            <person name="Wicker T."/>
            <person name="Bharti A."/>
            <person name="Chapman J."/>
            <person name="Feltus F."/>
            <person name="Gowik U."/>
            <person name="Grigoriev I."/>
            <person name="Lyons E."/>
            <person name="Maher C."/>
            <person name="Martis M."/>
            <person name="Narechania A."/>
            <person name="Otillar R."/>
            <person name="Penning B."/>
            <person name="Salamov A."/>
            <person name="Wang Y."/>
            <person name="Zhang L."/>
            <person name="Carpita N."/>
            <person name="Freeling M."/>
            <person name="Gingle A."/>
            <person name="Hash C."/>
            <person name="Keller B."/>
            <person name="Klein P."/>
            <person name="Kresovich S."/>
            <person name="Mccann M."/>
            <person name="Ming R."/>
            <person name="Peterson D."/>
            <person name="Rahman M."/>
            <person name="Ware D."/>
            <person name="Westhoff P."/>
            <person name="Mayer K."/>
            <person name="Messing J."/>
            <person name="Sims D."/>
            <person name="Jenkins J."/>
            <person name="Shu S."/>
            <person name="Rokhsar D."/>
        </authorList>
    </citation>
    <scope>NUCLEOTIDE SEQUENCE</scope>
</reference>